<dbReference type="PROSITE" id="PS50011">
    <property type="entry name" value="PROTEIN_KINASE_DOM"/>
    <property type="match status" value="1"/>
</dbReference>
<dbReference type="PANTHER" id="PTHR24342:SF12">
    <property type="entry name" value="DEATH-ASSOCIATED PROTEIN KINASE RELATED"/>
    <property type="match status" value="1"/>
</dbReference>
<dbReference type="InterPro" id="IPR008271">
    <property type="entry name" value="Ser/Thr_kinase_AS"/>
</dbReference>
<dbReference type="PANTHER" id="PTHR24342">
    <property type="entry name" value="SERINE/THREONINE-PROTEIN KINASE 17"/>
    <property type="match status" value="1"/>
</dbReference>
<reference evidence="9" key="1">
    <citation type="journal article" date="2012" name="PLoS Negl. Trop. Dis.">
        <title>A systematically improved high quality genome and transcriptome of the human blood fluke Schistosoma mansoni.</title>
        <authorList>
            <person name="Protasio A.V."/>
            <person name="Tsai I.J."/>
            <person name="Babbage A."/>
            <person name="Nichol S."/>
            <person name="Hunt M."/>
            <person name="Aslett M.A."/>
            <person name="De Silva N."/>
            <person name="Velarde G.S."/>
            <person name="Anderson T.J."/>
            <person name="Clark R.C."/>
            <person name="Davidson C."/>
            <person name="Dillon G.P."/>
            <person name="Holroyd N.E."/>
            <person name="LoVerde P.T."/>
            <person name="Lloyd C."/>
            <person name="McQuillan J."/>
            <person name="Oliveira G."/>
            <person name="Otto T.D."/>
            <person name="Parker-Manuel S.J."/>
            <person name="Quail M.A."/>
            <person name="Wilson R.A."/>
            <person name="Zerlotini A."/>
            <person name="Dunne D.W."/>
            <person name="Berriman M."/>
        </authorList>
    </citation>
    <scope>NUCLEOTIDE SEQUENCE [LARGE SCALE GENOMIC DNA]</scope>
    <source>
        <strain evidence="9">Puerto Rican</strain>
    </source>
</reference>
<dbReference type="GO" id="GO:0005634">
    <property type="term" value="C:nucleus"/>
    <property type="evidence" value="ECO:0007669"/>
    <property type="project" value="TreeGrafter"/>
</dbReference>
<dbReference type="InterPro" id="IPR000719">
    <property type="entry name" value="Prot_kinase_dom"/>
</dbReference>
<accession>A0A3Q0KCX0</accession>
<proteinExistence type="inferred from homology"/>
<dbReference type="FunFam" id="1.10.510.10:FF:000571">
    <property type="entry name" value="Maternal embryonic leucine zipper kinase"/>
    <property type="match status" value="1"/>
</dbReference>
<dbReference type="InterPro" id="IPR017441">
    <property type="entry name" value="Protein_kinase_ATP_BS"/>
</dbReference>
<keyword evidence="5 6" id="KW-0067">ATP-binding</keyword>
<feature type="domain" description="Protein kinase" evidence="8">
    <location>
        <begin position="28"/>
        <end position="287"/>
    </location>
</feature>
<dbReference type="InParanoid" id="A0A3Q0KCX0"/>
<evidence type="ECO:0000256" key="6">
    <source>
        <dbReference type="PROSITE-ProRule" id="PRU10141"/>
    </source>
</evidence>
<dbReference type="PROSITE" id="PS00107">
    <property type="entry name" value="PROTEIN_KINASE_ATP"/>
    <property type="match status" value="1"/>
</dbReference>
<dbReference type="Gene3D" id="3.30.200.20">
    <property type="entry name" value="Phosphorylase Kinase, domain 1"/>
    <property type="match status" value="1"/>
</dbReference>
<dbReference type="Pfam" id="PF00069">
    <property type="entry name" value="Pkinase"/>
    <property type="match status" value="1"/>
</dbReference>
<dbReference type="InterPro" id="IPR011009">
    <property type="entry name" value="Kinase-like_dom_sf"/>
</dbReference>
<keyword evidence="4" id="KW-0418">Kinase</keyword>
<name>A0A3Q0KCX0_SCHMA</name>
<evidence type="ECO:0000256" key="7">
    <source>
        <dbReference type="RuleBase" id="RU000304"/>
    </source>
</evidence>
<sequence>MSCIVQTAYTNGQTFESVHKTEKFISEYRIETEIGRGRFAKVSLVRHCESGEVSAAKIIRRWRCGKDTLASIMQEIDMVKIGHQNSHIVKMKDYYVGDKEVVLLLENCLHGDLYHYVHYNEELLPENIVIEILRQLLKAVSFIHSKSIVHLDIKPENILLRRPLPQCDIALCDFGLAKHLRTNEVIRDLVGTPDYAAPEVLNYDPIHLTTDIWSVGVVVYYLLTGESPFWNESKEHTLLNVCQLNISYPDHLFQDISMGAMSFMKRLIQKNPRDRPSAVDCFNDPWLSSATCADTFNTDNSSQCGLVSVSQDFNKLDD</sequence>
<dbReference type="PROSITE" id="PS00108">
    <property type="entry name" value="PROTEIN_KINASE_ST"/>
    <property type="match status" value="1"/>
</dbReference>
<evidence type="ECO:0000256" key="1">
    <source>
        <dbReference type="ARBA" id="ARBA00022527"/>
    </source>
</evidence>
<keyword evidence="9" id="KW-1185">Reference proteome</keyword>
<dbReference type="Proteomes" id="UP000008854">
    <property type="component" value="Unassembled WGS sequence"/>
</dbReference>
<keyword evidence="3 6" id="KW-0547">Nucleotide-binding</keyword>
<evidence type="ECO:0000256" key="4">
    <source>
        <dbReference type="ARBA" id="ARBA00022777"/>
    </source>
</evidence>
<dbReference type="GO" id="GO:0005524">
    <property type="term" value="F:ATP binding"/>
    <property type="evidence" value="ECO:0007669"/>
    <property type="project" value="UniProtKB-UniRule"/>
</dbReference>
<dbReference type="SMART" id="SM00220">
    <property type="entry name" value="S_TKc"/>
    <property type="match status" value="1"/>
</dbReference>
<reference evidence="10" key="2">
    <citation type="submission" date="2018-12" db="UniProtKB">
        <authorList>
            <consortium name="WormBaseParasite"/>
        </authorList>
    </citation>
    <scope>IDENTIFICATION</scope>
    <source>
        <strain evidence="10">Puerto Rican</strain>
    </source>
</reference>
<protein>
    <submittedName>
        <fullName evidence="10">Serine/threonine kinase</fullName>
    </submittedName>
</protein>
<feature type="binding site" evidence="6">
    <location>
        <position position="57"/>
    </location>
    <ligand>
        <name>ATP</name>
        <dbReference type="ChEBI" id="CHEBI:30616"/>
    </ligand>
</feature>
<dbReference type="GO" id="GO:0004674">
    <property type="term" value="F:protein serine/threonine kinase activity"/>
    <property type="evidence" value="ECO:0007669"/>
    <property type="project" value="UniProtKB-KW"/>
</dbReference>
<evidence type="ECO:0000256" key="3">
    <source>
        <dbReference type="ARBA" id="ARBA00022741"/>
    </source>
</evidence>
<dbReference type="AlphaFoldDB" id="A0A3Q0KCX0"/>
<organism evidence="9 10">
    <name type="scientific">Schistosoma mansoni</name>
    <name type="common">Blood fluke</name>
    <dbReference type="NCBI Taxonomy" id="6183"/>
    <lineage>
        <taxon>Eukaryota</taxon>
        <taxon>Metazoa</taxon>
        <taxon>Spiralia</taxon>
        <taxon>Lophotrochozoa</taxon>
        <taxon>Platyhelminthes</taxon>
        <taxon>Trematoda</taxon>
        <taxon>Digenea</taxon>
        <taxon>Strigeidida</taxon>
        <taxon>Schistosomatoidea</taxon>
        <taxon>Schistosomatidae</taxon>
        <taxon>Schistosoma</taxon>
    </lineage>
</organism>
<dbReference type="Gene3D" id="1.10.510.10">
    <property type="entry name" value="Transferase(Phosphotransferase) domain 1"/>
    <property type="match status" value="1"/>
</dbReference>
<dbReference type="GO" id="GO:0035556">
    <property type="term" value="P:intracellular signal transduction"/>
    <property type="evidence" value="ECO:0007669"/>
    <property type="project" value="TreeGrafter"/>
</dbReference>
<dbReference type="STRING" id="6183.A0A3Q0KCX0"/>
<evidence type="ECO:0000313" key="10">
    <source>
        <dbReference type="WBParaSite" id="Smp_018290.1"/>
    </source>
</evidence>
<keyword evidence="2" id="KW-0808">Transferase</keyword>
<evidence type="ECO:0000259" key="8">
    <source>
        <dbReference type="PROSITE" id="PS50011"/>
    </source>
</evidence>
<evidence type="ECO:0000256" key="2">
    <source>
        <dbReference type="ARBA" id="ARBA00022679"/>
    </source>
</evidence>
<evidence type="ECO:0000313" key="9">
    <source>
        <dbReference type="Proteomes" id="UP000008854"/>
    </source>
</evidence>
<evidence type="ECO:0000256" key="5">
    <source>
        <dbReference type="ARBA" id="ARBA00022840"/>
    </source>
</evidence>
<comment type="similarity">
    <text evidence="7">Belongs to the protein kinase superfamily.</text>
</comment>
<dbReference type="GO" id="GO:0043065">
    <property type="term" value="P:positive regulation of apoptotic process"/>
    <property type="evidence" value="ECO:0007669"/>
    <property type="project" value="TreeGrafter"/>
</dbReference>
<dbReference type="SUPFAM" id="SSF56112">
    <property type="entry name" value="Protein kinase-like (PK-like)"/>
    <property type="match status" value="1"/>
</dbReference>
<dbReference type="WBParaSite" id="Smp_018290.1">
    <property type="protein sequence ID" value="Smp_018290.1"/>
    <property type="gene ID" value="Smp_018290"/>
</dbReference>
<keyword evidence="1 7" id="KW-0723">Serine/threonine-protein kinase</keyword>